<name>A0ABD2ITT9_HETSC</name>
<dbReference type="InterPro" id="IPR002110">
    <property type="entry name" value="Ankyrin_rpt"/>
</dbReference>
<dbReference type="Proteomes" id="UP001620645">
    <property type="component" value="Unassembled WGS sequence"/>
</dbReference>
<dbReference type="EMBL" id="JBICCN010000254">
    <property type="protein sequence ID" value="KAL3083404.1"/>
    <property type="molecule type" value="Genomic_DNA"/>
</dbReference>
<dbReference type="SMART" id="SM00248">
    <property type="entry name" value="ANK"/>
    <property type="match status" value="1"/>
</dbReference>
<dbReference type="Gene3D" id="1.25.40.20">
    <property type="entry name" value="Ankyrin repeat-containing domain"/>
    <property type="match status" value="1"/>
</dbReference>
<proteinExistence type="predicted"/>
<protein>
    <submittedName>
        <fullName evidence="4">Uncharacterized protein</fullName>
    </submittedName>
</protein>
<organism evidence="4 5">
    <name type="scientific">Heterodera schachtii</name>
    <name type="common">Sugarbeet cyst nematode worm</name>
    <name type="synonym">Tylenchus schachtii</name>
    <dbReference type="NCBI Taxonomy" id="97005"/>
    <lineage>
        <taxon>Eukaryota</taxon>
        <taxon>Metazoa</taxon>
        <taxon>Ecdysozoa</taxon>
        <taxon>Nematoda</taxon>
        <taxon>Chromadorea</taxon>
        <taxon>Rhabditida</taxon>
        <taxon>Tylenchina</taxon>
        <taxon>Tylenchomorpha</taxon>
        <taxon>Tylenchoidea</taxon>
        <taxon>Heteroderidae</taxon>
        <taxon>Heteroderinae</taxon>
        <taxon>Heterodera</taxon>
    </lineage>
</organism>
<evidence type="ECO:0000313" key="4">
    <source>
        <dbReference type="EMBL" id="KAL3083404.1"/>
    </source>
</evidence>
<dbReference type="PANTHER" id="PTHR24171">
    <property type="entry name" value="ANKYRIN REPEAT DOMAIN-CONTAINING PROTEIN 39-RELATED"/>
    <property type="match status" value="1"/>
</dbReference>
<reference evidence="4 5" key="1">
    <citation type="submission" date="2024-10" db="EMBL/GenBank/DDBJ databases">
        <authorList>
            <person name="Kim D."/>
        </authorList>
    </citation>
    <scope>NUCLEOTIDE SEQUENCE [LARGE SCALE GENOMIC DNA]</scope>
    <source>
        <strain evidence="4">Taebaek</strain>
    </source>
</reference>
<dbReference type="AlphaFoldDB" id="A0ABD2ITT9"/>
<accession>A0ABD2ITT9</accession>
<evidence type="ECO:0000256" key="3">
    <source>
        <dbReference type="PROSITE-ProRule" id="PRU00023"/>
    </source>
</evidence>
<dbReference type="PROSITE" id="PS50297">
    <property type="entry name" value="ANK_REP_REGION"/>
    <property type="match status" value="1"/>
</dbReference>
<dbReference type="Pfam" id="PF12796">
    <property type="entry name" value="Ank_2"/>
    <property type="match status" value="1"/>
</dbReference>
<evidence type="ECO:0000313" key="5">
    <source>
        <dbReference type="Proteomes" id="UP001620645"/>
    </source>
</evidence>
<keyword evidence="1" id="KW-0677">Repeat</keyword>
<dbReference type="PROSITE" id="PS50088">
    <property type="entry name" value="ANK_REPEAT"/>
    <property type="match status" value="1"/>
</dbReference>
<comment type="caution">
    <text evidence="4">The sequence shown here is derived from an EMBL/GenBank/DDBJ whole genome shotgun (WGS) entry which is preliminary data.</text>
</comment>
<feature type="repeat" description="ANK" evidence="3">
    <location>
        <begin position="31"/>
        <end position="63"/>
    </location>
</feature>
<sequence>MDNFPLHRAVFSNEVEIVKKHMAEMNKKDTQGNTPLHIACMLGNKDIVQLLLEKGAKVRSRNNAGWNALDEAIAYGDIGLDKIVISAFRMGQPSG</sequence>
<dbReference type="InterPro" id="IPR036770">
    <property type="entry name" value="Ankyrin_rpt-contain_sf"/>
</dbReference>
<evidence type="ECO:0000256" key="2">
    <source>
        <dbReference type="ARBA" id="ARBA00023043"/>
    </source>
</evidence>
<gene>
    <name evidence="4" type="ORF">niasHS_011206</name>
</gene>
<dbReference type="SUPFAM" id="SSF48403">
    <property type="entry name" value="Ankyrin repeat"/>
    <property type="match status" value="1"/>
</dbReference>
<keyword evidence="2 3" id="KW-0040">ANK repeat</keyword>
<keyword evidence="5" id="KW-1185">Reference proteome</keyword>
<dbReference type="PANTHER" id="PTHR24171:SF8">
    <property type="entry name" value="BRCA1-ASSOCIATED RING DOMAIN PROTEIN 1"/>
    <property type="match status" value="1"/>
</dbReference>
<evidence type="ECO:0000256" key="1">
    <source>
        <dbReference type="ARBA" id="ARBA00022737"/>
    </source>
</evidence>